<feature type="domain" description="NAD-dependent DNA ligase N-terminal" evidence="8">
    <location>
        <begin position="36"/>
        <end position="437"/>
    </location>
</feature>
<dbReference type="GO" id="GO:0006281">
    <property type="term" value="P:DNA repair"/>
    <property type="evidence" value="ECO:0007669"/>
    <property type="project" value="UniProtKB-KW"/>
</dbReference>
<dbReference type="NCBIfam" id="NF005987">
    <property type="entry name" value="PRK08097.1"/>
    <property type="match status" value="1"/>
</dbReference>
<feature type="active site" description="N6-AMP-lysine intermediate" evidence="7">
    <location>
        <position position="134"/>
    </location>
</feature>
<dbReference type="SMART" id="SM00532">
    <property type="entry name" value="LIGANc"/>
    <property type="match status" value="1"/>
</dbReference>
<protein>
    <recommendedName>
        <fullName evidence="7">DNA ligase B</fullName>
        <ecNumber evidence="7">6.5.1.2</ecNumber>
    </recommendedName>
    <alternativeName>
        <fullName evidence="7">Polydeoxyribonucleotide synthase [NAD(+)] B</fullName>
    </alternativeName>
</protein>
<dbReference type="PANTHER" id="PTHR47810">
    <property type="entry name" value="DNA LIGASE"/>
    <property type="match status" value="1"/>
</dbReference>
<dbReference type="Gene3D" id="1.10.150.20">
    <property type="entry name" value="5' to 3' exonuclease, C-terminal subdomain"/>
    <property type="match status" value="1"/>
</dbReference>
<evidence type="ECO:0000256" key="2">
    <source>
        <dbReference type="ARBA" id="ARBA00022705"/>
    </source>
</evidence>
<dbReference type="EC" id="6.5.1.2" evidence="7"/>
<dbReference type="InterPro" id="IPR010994">
    <property type="entry name" value="RuvA_2-like"/>
</dbReference>
<dbReference type="GO" id="GO:0003911">
    <property type="term" value="F:DNA ligase (NAD+) activity"/>
    <property type="evidence" value="ECO:0007669"/>
    <property type="project" value="UniProtKB-UniRule"/>
</dbReference>
<dbReference type="Gene3D" id="1.10.287.610">
    <property type="entry name" value="Helix hairpin bin"/>
    <property type="match status" value="1"/>
</dbReference>
<dbReference type="PROSITE" id="PS01056">
    <property type="entry name" value="DNA_LIGASE_N2"/>
    <property type="match status" value="1"/>
</dbReference>
<dbReference type="Pfam" id="PF01653">
    <property type="entry name" value="DNA_ligase_aden"/>
    <property type="match status" value="1"/>
</dbReference>
<organism evidence="9 10">
    <name type="scientific">Limnobaculum zhutongyuii</name>
    <dbReference type="NCBI Taxonomy" id="2498113"/>
    <lineage>
        <taxon>Bacteria</taxon>
        <taxon>Pseudomonadati</taxon>
        <taxon>Pseudomonadota</taxon>
        <taxon>Gammaproteobacteria</taxon>
        <taxon>Enterobacterales</taxon>
        <taxon>Budviciaceae</taxon>
        <taxon>Limnobaculum</taxon>
    </lineage>
</organism>
<keyword evidence="5 7" id="KW-0234">DNA repair</keyword>
<dbReference type="InterPro" id="IPR033136">
    <property type="entry name" value="DNA_ligase_CS"/>
</dbReference>
<evidence type="ECO:0000256" key="1">
    <source>
        <dbReference type="ARBA" id="ARBA00022598"/>
    </source>
</evidence>
<dbReference type="PANTHER" id="PTHR47810:SF1">
    <property type="entry name" value="DNA LIGASE B"/>
    <property type="match status" value="1"/>
</dbReference>
<dbReference type="InterPro" id="IPR013840">
    <property type="entry name" value="DNAligase_N"/>
</dbReference>
<dbReference type="Gene3D" id="3.30.470.30">
    <property type="entry name" value="DNA ligase/mRNA capping enzyme"/>
    <property type="match status" value="1"/>
</dbReference>
<evidence type="ECO:0000256" key="4">
    <source>
        <dbReference type="ARBA" id="ARBA00023027"/>
    </source>
</evidence>
<dbReference type="InterPro" id="IPR013839">
    <property type="entry name" value="DNAligase_adenylation"/>
</dbReference>
<reference evidence="9 10" key="1">
    <citation type="submission" date="2019-03" db="EMBL/GenBank/DDBJ databases">
        <title>Pragia sp. nov. isolated from the gut tract of Carduelis flavirostris.</title>
        <authorList>
            <person name="Ge Y."/>
        </authorList>
    </citation>
    <scope>NUCLEOTIDE SEQUENCE [LARGE SCALE GENOMIC DNA]</scope>
    <source>
        <strain evidence="9 10">CF-458</strain>
    </source>
</reference>
<dbReference type="EMBL" id="CP034752">
    <property type="protein sequence ID" value="QBH95021.1"/>
    <property type="molecule type" value="Genomic_DNA"/>
</dbReference>
<keyword evidence="10" id="KW-1185">Reference proteome</keyword>
<dbReference type="GO" id="GO:0006260">
    <property type="term" value="P:DNA replication"/>
    <property type="evidence" value="ECO:0007669"/>
    <property type="project" value="UniProtKB-KW"/>
</dbReference>
<comment type="catalytic activity">
    <reaction evidence="6 7">
        <text>NAD(+) + (deoxyribonucleotide)n-3'-hydroxyl + 5'-phospho-(deoxyribonucleotide)m = (deoxyribonucleotide)n+m + AMP + beta-nicotinamide D-nucleotide.</text>
        <dbReference type="EC" id="6.5.1.2"/>
    </reaction>
</comment>
<evidence type="ECO:0000259" key="8">
    <source>
        <dbReference type="SMART" id="SM00532"/>
    </source>
</evidence>
<evidence type="ECO:0000256" key="3">
    <source>
        <dbReference type="ARBA" id="ARBA00022763"/>
    </source>
</evidence>
<evidence type="ECO:0000313" key="10">
    <source>
        <dbReference type="Proteomes" id="UP000293154"/>
    </source>
</evidence>
<evidence type="ECO:0000256" key="7">
    <source>
        <dbReference type="HAMAP-Rule" id="MF_01587"/>
    </source>
</evidence>
<dbReference type="InterPro" id="IPR050326">
    <property type="entry name" value="NAD_dep_DNA_ligaseB"/>
</dbReference>
<dbReference type="SUPFAM" id="SSF47781">
    <property type="entry name" value="RuvA domain 2-like"/>
    <property type="match status" value="1"/>
</dbReference>
<dbReference type="PIRSF" id="PIRSF001604">
    <property type="entry name" value="LigA"/>
    <property type="match status" value="1"/>
</dbReference>
<gene>
    <name evidence="7 9" type="primary">ligB</name>
    <name evidence="9" type="ORF">EKN56_00465</name>
</gene>
<accession>A0A411WFE4</accession>
<dbReference type="InterPro" id="IPR001679">
    <property type="entry name" value="DNA_ligase"/>
</dbReference>
<name>A0A411WFE4_9GAMM</name>
<keyword evidence="1 7" id="KW-0436">Ligase</keyword>
<dbReference type="Pfam" id="PF03120">
    <property type="entry name" value="OB_DNA_ligase"/>
    <property type="match status" value="1"/>
</dbReference>
<sequence length="567" mass="64029">MLFLIKLLIGWLLLYLSGGIAWGQTLTECPKWNKTQATREIRALDAELQRWNQAYYFQGVSLIDDDIYDHLLAQRRQWAGCFSDVVAEHNVFGEEGQNLPMFHPVVQTGLIKLADRQAVADWMKSRSNLWIQPKIDGVAVTLVYQNGHLVSAISRGDGIKGQDWTAHALNINGIPRRISTDLPRVVVQGELFWYLADHIQHRDGGQNARAKVAGAMMAKALSPQAVTNIAFWVWDWPDGPEDMAFRLQQLKSMGFEYGPDDTHPVANVDEVESWYQYWFDNPLPFARDGVVIRQGIRPSGSSWSAQPPLWAAAWKYPTEKVIAEVQAINFNIGRTGRVSTVVQLEPVKIDDKTVRRISLGSIARWRSWDIVPGDRVAVTLAGQGIPKMTEVVWRVAERVVPEIPDETQHDSLSCWNTEGECEQQFIARLVWLSGKKGLDLKGISQKTWQRLLIAGKVTDLASWLWLSEADLLSLSGFSQRNSQRMLQQIAIARQRDAAQWLTGLGMTFISPEIMRKVGWDNLLHWTATDWQQNGMGEKSAKRAVEFVHHPPLLALVEQLKAAGVQGF</sequence>
<dbReference type="AlphaFoldDB" id="A0A411WFE4"/>
<dbReference type="RefSeq" id="WP_130590019.1">
    <property type="nucleotide sequence ID" value="NZ_CP034752.1"/>
</dbReference>
<evidence type="ECO:0000313" key="9">
    <source>
        <dbReference type="EMBL" id="QBH95021.1"/>
    </source>
</evidence>
<dbReference type="SUPFAM" id="SSF56091">
    <property type="entry name" value="DNA ligase/mRNA capping enzyme, catalytic domain"/>
    <property type="match status" value="1"/>
</dbReference>
<dbReference type="Gene3D" id="2.40.50.140">
    <property type="entry name" value="Nucleic acid-binding proteins"/>
    <property type="match status" value="1"/>
</dbReference>
<dbReference type="SUPFAM" id="SSF50249">
    <property type="entry name" value="Nucleic acid-binding proteins"/>
    <property type="match status" value="1"/>
</dbReference>
<comment type="similarity">
    <text evidence="7">Belongs to the NAD-dependent DNA ligase family. LigB subfamily.</text>
</comment>
<keyword evidence="2 7" id="KW-0235">DNA replication</keyword>
<dbReference type="Proteomes" id="UP000293154">
    <property type="component" value="Chromosome"/>
</dbReference>
<keyword evidence="4 7" id="KW-0520">NAD</keyword>
<proteinExistence type="inferred from homology"/>
<dbReference type="HAMAP" id="MF_01587">
    <property type="entry name" value="DNA_ligase_B"/>
    <property type="match status" value="1"/>
</dbReference>
<evidence type="ECO:0000256" key="6">
    <source>
        <dbReference type="ARBA" id="ARBA00034005"/>
    </source>
</evidence>
<dbReference type="InterPro" id="IPR020923">
    <property type="entry name" value="DNA_ligase_B"/>
</dbReference>
<dbReference type="InterPro" id="IPR004150">
    <property type="entry name" value="NAD_DNA_ligase_OB"/>
</dbReference>
<keyword evidence="3 7" id="KW-0227">DNA damage</keyword>
<dbReference type="OrthoDB" id="9759736at2"/>
<dbReference type="InterPro" id="IPR012340">
    <property type="entry name" value="NA-bd_OB-fold"/>
</dbReference>
<comment type="function">
    <text evidence="7">Catalyzes the formation of phosphodiester linkages between 5'-phosphoryl and 3'-hydroxyl groups in double-stranded DNA using NAD as a coenzyme and as the energy source for the reaction.</text>
</comment>
<dbReference type="KEGG" id="prag:EKN56_00465"/>
<evidence type="ECO:0000256" key="5">
    <source>
        <dbReference type="ARBA" id="ARBA00023204"/>
    </source>
</evidence>